<sequence length="76" mass="8406">MYYLNQSPVGQVQFLVQSILSQKRRLYAAIAVALKCGHGTSSMKCKIDPNSEVNKKLKSTSFSTTNASYPSQAKFD</sequence>
<dbReference type="AlphaFoldDB" id="A0A445IJD2"/>
<evidence type="ECO:0000313" key="2">
    <source>
        <dbReference type="Proteomes" id="UP000289340"/>
    </source>
</evidence>
<organism evidence="1 2">
    <name type="scientific">Glycine soja</name>
    <name type="common">Wild soybean</name>
    <dbReference type="NCBI Taxonomy" id="3848"/>
    <lineage>
        <taxon>Eukaryota</taxon>
        <taxon>Viridiplantae</taxon>
        <taxon>Streptophyta</taxon>
        <taxon>Embryophyta</taxon>
        <taxon>Tracheophyta</taxon>
        <taxon>Spermatophyta</taxon>
        <taxon>Magnoliopsida</taxon>
        <taxon>eudicotyledons</taxon>
        <taxon>Gunneridae</taxon>
        <taxon>Pentapetalae</taxon>
        <taxon>rosids</taxon>
        <taxon>fabids</taxon>
        <taxon>Fabales</taxon>
        <taxon>Fabaceae</taxon>
        <taxon>Papilionoideae</taxon>
        <taxon>50 kb inversion clade</taxon>
        <taxon>NPAAA clade</taxon>
        <taxon>indigoferoid/millettioid clade</taxon>
        <taxon>Phaseoleae</taxon>
        <taxon>Glycine</taxon>
        <taxon>Glycine subgen. Soja</taxon>
    </lineage>
</organism>
<protein>
    <submittedName>
        <fullName evidence="1">Uncharacterized protein</fullName>
    </submittedName>
</protein>
<name>A0A445IJD2_GLYSO</name>
<dbReference type="EMBL" id="QZWG01000010">
    <property type="protein sequence ID" value="RZB86159.1"/>
    <property type="molecule type" value="Genomic_DNA"/>
</dbReference>
<keyword evidence="2" id="KW-1185">Reference proteome</keyword>
<evidence type="ECO:0000313" key="1">
    <source>
        <dbReference type="EMBL" id="RZB86159.1"/>
    </source>
</evidence>
<reference evidence="1 2" key="1">
    <citation type="submission" date="2018-09" db="EMBL/GenBank/DDBJ databases">
        <title>A high-quality reference genome of wild soybean provides a powerful tool to mine soybean genomes.</title>
        <authorList>
            <person name="Xie M."/>
            <person name="Chung C.Y.L."/>
            <person name="Li M.-W."/>
            <person name="Wong F.-L."/>
            <person name="Chan T.-F."/>
            <person name="Lam H.-M."/>
        </authorList>
    </citation>
    <scope>NUCLEOTIDE SEQUENCE [LARGE SCALE GENOMIC DNA]</scope>
    <source>
        <strain evidence="2">cv. W05</strain>
        <tissue evidence="1">Hypocotyl of etiolated seedlings</tissue>
    </source>
</reference>
<dbReference type="Proteomes" id="UP000289340">
    <property type="component" value="Chromosome 10"/>
</dbReference>
<comment type="caution">
    <text evidence="1">The sequence shown here is derived from an EMBL/GenBank/DDBJ whole genome shotgun (WGS) entry which is preliminary data.</text>
</comment>
<proteinExistence type="predicted"/>
<accession>A0A445IJD2</accession>
<gene>
    <name evidence="1" type="ORF">D0Y65_026284</name>
</gene>